<evidence type="ECO:0000313" key="2">
    <source>
        <dbReference type="Proteomes" id="UP000033772"/>
    </source>
</evidence>
<dbReference type="AlphaFoldDB" id="A0A1J4NBB9"/>
<reference evidence="1" key="1">
    <citation type="submission" date="2016-10" db="EMBL/GenBank/DDBJ databases">
        <title>Draft Genome Sequence of Nocardioides luteus Strain BAFB, an Alkane-Degrading Bacterium Isolated from JP-7 Polluted Soil.</title>
        <authorList>
            <person name="Brown L."/>
            <person name="Ruiz O.N."/>
            <person name="Gunasekera T."/>
        </authorList>
    </citation>
    <scope>NUCLEOTIDE SEQUENCE [LARGE SCALE GENOMIC DNA]</scope>
    <source>
        <strain evidence="1">BAFB</strain>
    </source>
</reference>
<dbReference type="Proteomes" id="UP000033772">
    <property type="component" value="Unassembled WGS sequence"/>
</dbReference>
<proteinExistence type="predicted"/>
<organism evidence="1 2">
    <name type="scientific">Nocardioides luteus</name>
    <dbReference type="NCBI Taxonomy" id="1844"/>
    <lineage>
        <taxon>Bacteria</taxon>
        <taxon>Bacillati</taxon>
        <taxon>Actinomycetota</taxon>
        <taxon>Actinomycetes</taxon>
        <taxon>Propionibacteriales</taxon>
        <taxon>Nocardioidaceae</taxon>
        <taxon>Nocardioides</taxon>
    </lineage>
</organism>
<keyword evidence="2" id="KW-1185">Reference proteome</keyword>
<comment type="caution">
    <text evidence="1">The sequence shown here is derived from an EMBL/GenBank/DDBJ whole genome shotgun (WGS) entry which is preliminary data.</text>
</comment>
<accession>A0A1J4NBB9</accession>
<sequence>MTALTSALEITKLAHEMHVDEAELAFLATTSPDDLRDLRGIVSHAMFSRHESRVKGLAAVSKKLPAAVTAKIAEIAMGPMLSARVAAVMEPADAAKLAGHLNPEFLAELSVHLDPSRVEGIIAKLDDALVVDVGRRLMAQGHLLTLARFTGVVGAETSLKVVDGASGSDILQLALFIDELSVIDPILAGLPDETVTELAAATDEHDEAAEALLATLTEDSRARIASLT</sequence>
<gene>
    <name evidence="1" type="ORF">UG56_000715</name>
</gene>
<dbReference type="RefSeq" id="WP_045547201.1">
    <property type="nucleotide sequence ID" value="NZ_JZDQ02000001.1"/>
</dbReference>
<name>A0A1J4NBB9_9ACTN</name>
<dbReference type="EMBL" id="JZDQ02000001">
    <property type="protein sequence ID" value="OIJ28786.1"/>
    <property type="molecule type" value="Genomic_DNA"/>
</dbReference>
<dbReference type="OrthoDB" id="4529786at2"/>
<protein>
    <submittedName>
        <fullName evidence="1">Uncharacterized protein</fullName>
    </submittedName>
</protein>
<dbReference type="STRING" id="1844.UG56_000715"/>
<evidence type="ECO:0000313" key="1">
    <source>
        <dbReference type="EMBL" id="OIJ28786.1"/>
    </source>
</evidence>